<keyword evidence="5" id="KW-1185">Reference proteome</keyword>
<dbReference type="InterPro" id="IPR000757">
    <property type="entry name" value="Beta-glucanase-like"/>
</dbReference>
<dbReference type="OrthoDB" id="192832at2759"/>
<feature type="compositionally biased region" description="Acidic residues" evidence="1">
    <location>
        <begin position="62"/>
        <end position="84"/>
    </location>
</feature>
<reference evidence="4" key="2">
    <citation type="submission" date="2021-04" db="EMBL/GenBank/DDBJ databases">
        <authorList>
            <person name="Podell S."/>
        </authorList>
    </citation>
    <scope>NUCLEOTIDE SEQUENCE</scope>
    <source>
        <strain evidence="4">Hildebrandi</strain>
    </source>
</reference>
<dbReference type="Proteomes" id="UP000693970">
    <property type="component" value="Unassembled WGS sequence"/>
</dbReference>
<dbReference type="EMBL" id="JAGRRH010000018">
    <property type="protein sequence ID" value="KAG7350487.1"/>
    <property type="molecule type" value="Genomic_DNA"/>
</dbReference>
<keyword evidence="2" id="KW-0812">Transmembrane</keyword>
<evidence type="ECO:0000259" key="3">
    <source>
        <dbReference type="PROSITE" id="PS51762"/>
    </source>
</evidence>
<feature type="compositionally biased region" description="Basic and acidic residues" evidence="1">
    <location>
        <begin position="47"/>
        <end position="61"/>
    </location>
</feature>
<feature type="region of interest" description="Disordered" evidence="1">
    <location>
        <begin position="1"/>
        <end position="86"/>
    </location>
</feature>
<accession>A0A9K3PJX6</accession>
<feature type="transmembrane region" description="Helical" evidence="2">
    <location>
        <begin position="169"/>
        <end position="191"/>
    </location>
</feature>
<dbReference type="AlphaFoldDB" id="A0A9K3PJX6"/>
<name>A0A9K3PJX6_9STRA</name>
<dbReference type="GO" id="GO:0004553">
    <property type="term" value="F:hydrolase activity, hydrolyzing O-glycosyl compounds"/>
    <property type="evidence" value="ECO:0007669"/>
    <property type="project" value="InterPro"/>
</dbReference>
<reference evidence="4" key="1">
    <citation type="journal article" date="2021" name="Sci. Rep.">
        <title>Diploid genomic architecture of Nitzschia inconspicua, an elite biomass production diatom.</title>
        <authorList>
            <person name="Oliver A."/>
            <person name="Podell S."/>
            <person name="Pinowska A."/>
            <person name="Traller J.C."/>
            <person name="Smith S.R."/>
            <person name="McClure R."/>
            <person name="Beliaev A."/>
            <person name="Bohutskyi P."/>
            <person name="Hill E.A."/>
            <person name="Rabines A."/>
            <person name="Zheng H."/>
            <person name="Allen L.Z."/>
            <person name="Kuo A."/>
            <person name="Grigoriev I.V."/>
            <person name="Allen A.E."/>
            <person name="Hazlebeck D."/>
            <person name="Allen E.E."/>
        </authorList>
    </citation>
    <scope>NUCLEOTIDE SEQUENCE</scope>
    <source>
        <strain evidence="4">Hildebrandi</strain>
    </source>
</reference>
<keyword evidence="2" id="KW-0472">Membrane</keyword>
<evidence type="ECO:0000313" key="5">
    <source>
        <dbReference type="Proteomes" id="UP000693970"/>
    </source>
</evidence>
<keyword evidence="2" id="KW-1133">Transmembrane helix</keyword>
<evidence type="ECO:0000256" key="1">
    <source>
        <dbReference type="SAM" id="MobiDB-lite"/>
    </source>
</evidence>
<evidence type="ECO:0000256" key="2">
    <source>
        <dbReference type="SAM" id="Phobius"/>
    </source>
</evidence>
<dbReference type="PROSITE" id="PS51762">
    <property type="entry name" value="GH16_2"/>
    <property type="match status" value="1"/>
</dbReference>
<proteinExistence type="predicted"/>
<gene>
    <name evidence="4" type="ORF">IV203_009847</name>
</gene>
<evidence type="ECO:0000313" key="4">
    <source>
        <dbReference type="EMBL" id="KAG7350487.1"/>
    </source>
</evidence>
<dbReference type="GO" id="GO:0009251">
    <property type="term" value="P:glucan catabolic process"/>
    <property type="evidence" value="ECO:0007669"/>
    <property type="project" value="TreeGrafter"/>
</dbReference>
<comment type="caution">
    <text evidence="4">The sequence shown here is derived from an EMBL/GenBank/DDBJ whole genome shotgun (WGS) entry which is preliminary data.</text>
</comment>
<dbReference type="PANTHER" id="PTHR10963">
    <property type="entry name" value="GLYCOSYL HYDROLASE-RELATED"/>
    <property type="match status" value="1"/>
</dbReference>
<dbReference type="Pfam" id="PF26113">
    <property type="entry name" value="GH16_XgeA"/>
    <property type="match status" value="1"/>
</dbReference>
<organism evidence="4 5">
    <name type="scientific">Nitzschia inconspicua</name>
    <dbReference type="NCBI Taxonomy" id="303405"/>
    <lineage>
        <taxon>Eukaryota</taxon>
        <taxon>Sar</taxon>
        <taxon>Stramenopiles</taxon>
        <taxon>Ochrophyta</taxon>
        <taxon>Bacillariophyta</taxon>
        <taxon>Bacillariophyceae</taxon>
        <taxon>Bacillariophycidae</taxon>
        <taxon>Bacillariales</taxon>
        <taxon>Bacillariaceae</taxon>
        <taxon>Nitzschia</taxon>
    </lineage>
</organism>
<protein>
    <submittedName>
        <fullName evidence="4">Glycosyl hydrolase family 16 protein</fullName>
    </submittedName>
</protein>
<dbReference type="PANTHER" id="PTHR10963:SF24">
    <property type="entry name" value="GLYCOSIDASE C21B10.07-RELATED"/>
    <property type="match status" value="1"/>
</dbReference>
<sequence length="577" mass="64992">MEDSVAANRTPSERTPLIQRVGGGGGGSDKQDPDEEKPQMKESSGGEEQHEHYSNIERFDDANEEEDDDDDDDGDDDDEDDYYDGTEVFESLKEIDSERRLRRESLAADRLSMRLLAIDDNDVELEDQILKETLNLDLSPDEAFAEYDLSRRRSQIEIQKTTRKASGRFCTMTGLCILAFGVIIAALWIGAEFIGPPNQPVGPYELIERQEGDEFFEYYTFYQGPDSVGSNGYIDYVSEDRAKTIAIANITHETDELDVFYRGRRGLSNVVDALGKSSAKKEPFLYLKTAPTDAGPRESIRLEGKRRFNRGLFIIDVRHMPAGCGTWPAFWLTDEANWPVNGEIDIVEGVNFQAEAKTALHTTKGCEMSDVPLGTMTGSWDTAVGIPDKKTGIPDMTFREAKNCFVYDPHQWLNQGCVAIDTNGGSLGVDLNAKGGGIFALEWDPVNRHIRTWVFTPHNTVPENLVMAIRSASEPVVADRVMPNPEEWPLPYGYFPIGDQTNCEGTKFKNMRLVLNTALCGSVAGNRFFLDCKNESKSFKTCNEYIRGRPDALDEAYWKIRGVYVYQREWRKAWLSK</sequence>
<feature type="domain" description="GH16" evidence="3">
    <location>
        <begin position="191"/>
        <end position="462"/>
    </location>
</feature>
<dbReference type="InterPro" id="IPR050546">
    <property type="entry name" value="Glycosyl_Hydrlase_16"/>
</dbReference>
<keyword evidence="4" id="KW-0378">Hydrolase</keyword>